<name>A0A6J4GR54_9FLAO</name>
<organism evidence="1 2">
    <name type="scientific">Flavobacterium bizetiae</name>
    <dbReference type="NCBI Taxonomy" id="2704140"/>
    <lineage>
        <taxon>Bacteria</taxon>
        <taxon>Pseudomonadati</taxon>
        <taxon>Bacteroidota</taxon>
        <taxon>Flavobacteriia</taxon>
        <taxon>Flavobacteriales</taxon>
        <taxon>Flavobacteriaceae</taxon>
        <taxon>Flavobacterium</taxon>
    </lineage>
</organism>
<protein>
    <submittedName>
        <fullName evidence="1">Uncharacterized protein</fullName>
    </submittedName>
</protein>
<sequence length="309" mass="36621">MTRHISLIMKKIFFTIFILIQSTIYSQSVDLRNLTMNSDLILFVEYSDFDYGNKYINDHFKAGYIKVNNYEEIIKNDSNIKFIDKEIFCPQSENDYYDSNMMNGGSCGFGEILEANRKYYCILFFKKEKKKLTLLANLSKSDSDWKSIIEKIKNVREIENSKSPEERYGKSIDYYLKCNDLPRYDFINYYRQVKVLKSDTLVLTEKQLILAKDNFLKGNESYYELIAKKFPEEVRQFYINKMKVILSKNEADEYFSPYDFTEAYERATNTGYMDDSVMGKQKEKLTNEITLEQRIVIMQALIQNAEQED</sequence>
<accession>A0A6J4GR54</accession>
<evidence type="ECO:0000313" key="2">
    <source>
        <dbReference type="Proteomes" id="UP000479938"/>
    </source>
</evidence>
<dbReference type="Proteomes" id="UP000479938">
    <property type="component" value="Unassembled WGS sequence"/>
</dbReference>
<proteinExistence type="predicted"/>
<keyword evidence="2" id="KW-1185">Reference proteome</keyword>
<dbReference type="AlphaFoldDB" id="A0A6J4GR54"/>
<gene>
    <name evidence="1" type="ORF">FLA105534_03525</name>
</gene>
<evidence type="ECO:0000313" key="1">
    <source>
        <dbReference type="EMBL" id="CAA9201308.1"/>
    </source>
</evidence>
<dbReference type="EMBL" id="CADCSU010000125">
    <property type="protein sequence ID" value="CAA9201308.1"/>
    <property type="molecule type" value="Genomic_DNA"/>
</dbReference>
<reference evidence="1 2" key="1">
    <citation type="submission" date="2020-02" db="EMBL/GenBank/DDBJ databases">
        <authorList>
            <person name="Criscuolo A."/>
        </authorList>
    </citation>
    <scope>NUCLEOTIDE SEQUENCE [LARGE SCALE GENOMIC DNA]</scope>
    <source>
        <strain evidence="1">CIP105534</strain>
    </source>
</reference>